<feature type="compositionally biased region" description="Basic and acidic residues" evidence="1">
    <location>
        <begin position="104"/>
        <end position="119"/>
    </location>
</feature>
<dbReference type="EMBL" id="CAJMXA010001301">
    <property type="protein sequence ID" value="CAE6457474.1"/>
    <property type="molecule type" value="Genomic_DNA"/>
</dbReference>
<dbReference type="SUPFAM" id="SSF50978">
    <property type="entry name" value="WD40 repeat-like"/>
    <property type="match status" value="1"/>
</dbReference>
<name>A0A8H3BI38_9AGAM</name>
<dbReference type="Gene3D" id="2.130.10.10">
    <property type="entry name" value="YVTN repeat-like/Quinoprotein amine dehydrogenase"/>
    <property type="match status" value="1"/>
</dbReference>
<gene>
    <name evidence="2" type="ORF">RDB_LOCUS57527</name>
</gene>
<accession>A0A8H3BI38</accession>
<reference evidence="2" key="1">
    <citation type="submission" date="2021-01" db="EMBL/GenBank/DDBJ databases">
        <authorList>
            <person name="Kaushik A."/>
        </authorList>
    </citation>
    <scope>NUCLEOTIDE SEQUENCE</scope>
    <source>
        <strain evidence="2">AG6-10EEA</strain>
    </source>
</reference>
<organism evidence="2 3">
    <name type="scientific">Rhizoctonia solani</name>
    <dbReference type="NCBI Taxonomy" id="456999"/>
    <lineage>
        <taxon>Eukaryota</taxon>
        <taxon>Fungi</taxon>
        <taxon>Dikarya</taxon>
        <taxon>Basidiomycota</taxon>
        <taxon>Agaricomycotina</taxon>
        <taxon>Agaricomycetes</taxon>
        <taxon>Cantharellales</taxon>
        <taxon>Ceratobasidiaceae</taxon>
        <taxon>Rhizoctonia</taxon>
    </lineage>
</organism>
<dbReference type="AlphaFoldDB" id="A0A8H3BI38"/>
<comment type="caution">
    <text evidence="2">The sequence shown here is derived from an EMBL/GenBank/DDBJ whole genome shotgun (WGS) entry which is preliminary data.</text>
</comment>
<dbReference type="InterPro" id="IPR036322">
    <property type="entry name" value="WD40_repeat_dom_sf"/>
</dbReference>
<feature type="compositionally biased region" description="Acidic residues" evidence="1">
    <location>
        <begin position="120"/>
        <end position="129"/>
    </location>
</feature>
<sequence length="596" mass="66565">MPLPKIVQKRALTLTKNFDKCTNRLQRLYAAGRYDEYLALRKGELTAIYKDACTLLREADTTGASYRADLLDAVQYIIDEDIGEEEAADICCLTLKPQDYRDEPAVVEDQRIGRNPAEREYEDDDDDEDVGPKPHPKANPSASFSLELTELTATPANRSAMPIYDARCEVSSVRDRKSRYDGRHKSDFVIDMQTSSGGSCLAVLGWVETKVLQPRDHRRTGTFPAPWISYHFPDDHKSKFTNFMKGWGHRLEVGLTGVARHMTLDESQRLIFVADQDRIKSFEWATPNGSYHTRPLAMHTLNSKHFNGPIAALPNGFLIRAGAGSAGVWGLLNQLDIHGPQGDQIIGSEIHIDDEYEYEYDSDLDDISHLEYSSGSPCTSEVTFADDPELKPDVWRVLPHSPSTVLATGRKERSCVAIDLEHGGKTITRYQGHPGFVSGVSISAADPHVFLTSSCQDEYARLFDVRRPQAVLKFAACEPGKECGAISLAHPDGIPTVFTASRYNQDFKVWDVRSRACAYELGTDECRGSSVRSFAWDAGHNSLYSLRSAFDNNDGYSEDSDDGGNRAYNRIYRYSFKDEPQHSTLCNDNAKAAAEE</sequence>
<evidence type="ECO:0000313" key="2">
    <source>
        <dbReference type="EMBL" id="CAE6457474.1"/>
    </source>
</evidence>
<proteinExistence type="predicted"/>
<evidence type="ECO:0000256" key="1">
    <source>
        <dbReference type="SAM" id="MobiDB-lite"/>
    </source>
</evidence>
<protein>
    <submittedName>
        <fullName evidence="2">Uncharacterized protein</fullName>
    </submittedName>
</protein>
<feature type="region of interest" description="Disordered" evidence="1">
    <location>
        <begin position="104"/>
        <end position="144"/>
    </location>
</feature>
<dbReference type="Proteomes" id="UP000663853">
    <property type="component" value="Unassembled WGS sequence"/>
</dbReference>
<dbReference type="InterPro" id="IPR015943">
    <property type="entry name" value="WD40/YVTN_repeat-like_dom_sf"/>
</dbReference>
<evidence type="ECO:0000313" key="3">
    <source>
        <dbReference type="Proteomes" id="UP000663853"/>
    </source>
</evidence>